<evidence type="ECO:0000256" key="1">
    <source>
        <dbReference type="ARBA" id="ARBA00004126"/>
    </source>
</evidence>
<evidence type="ECO:0000256" key="4">
    <source>
        <dbReference type="ARBA" id="ARBA00023136"/>
    </source>
</evidence>
<dbReference type="Proteomes" id="UP001233999">
    <property type="component" value="Unassembled WGS sequence"/>
</dbReference>
<evidence type="ECO:0000256" key="3">
    <source>
        <dbReference type="ARBA" id="ARBA00022737"/>
    </source>
</evidence>
<dbReference type="GO" id="GO:0005737">
    <property type="term" value="C:cytoplasm"/>
    <property type="evidence" value="ECO:0007669"/>
    <property type="project" value="UniProtKB-ARBA"/>
</dbReference>
<dbReference type="PANTHER" id="PTHR14514">
    <property type="entry name" value="PKA ANCHORING PROTEIN"/>
    <property type="match status" value="1"/>
</dbReference>
<dbReference type="CDD" id="cd00176">
    <property type="entry name" value="SPEC"/>
    <property type="match status" value="1"/>
</dbReference>
<proteinExistence type="predicted"/>
<keyword evidence="3" id="KW-0677">Repeat</keyword>
<reference evidence="7" key="1">
    <citation type="journal article" date="2023" name="IScience">
        <title>Live-bearing cockroach genome reveals convergent evolutionary mechanisms linked to viviparity in insects and beyond.</title>
        <authorList>
            <person name="Fouks B."/>
            <person name="Harrison M.C."/>
            <person name="Mikhailova A.A."/>
            <person name="Marchal E."/>
            <person name="English S."/>
            <person name="Carruthers M."/>
            <person name="Jennings E.C."/>
            <person name="Chiamaka E.L."/>
            <person name="Frigard R.A."/>
            <person name="Pippel M."/>
            <person name="Attardo G.M."/>
            <person name="Benoit J.B."/>
            <person name="Bornberg-Bauer E."/>
            <person name="Tobe S.S."/>
        </authorList>
    </citation>
    <scope>NUCLEOTIDE SEQUENCE</scope>
    <source>
        <strain evidence="7">Stay&amp;Tobe</strain>
    </source>
</reference>
<accession>A0AAD8ELP7</accession>
<feature type="coiled-coil region" evidence="6">
    <location>
        <begin position="299"/>
        <end position="358"/>
    </location>
</feature>
<feature type="coiled-coil region" evidence="6">
    <location>
        <begin position="205"/>
        <end position="232"/>
    </location>
</feature>
<evidence type="ECO:0000313" key="8">
    <source>
        <dbReference type="Proteomes" id="UP001233999"/>
    </source>
</evidence>
<feature type="non-terminal residue" evidence="7">
    <location>
        <position position="1"/>
    </location>
</feature>
<evidence type="ECO:0000313" key="7">
    <source>
        <dbReference type="EMBL" id="KAJ9594434.1"/>
    </source>
</evidence>
<feature type="coiled-coil region" evidence="6">
    <location>
        <begin position="382"/>
        <end position="409"/>
    </location>
</feature>
<name>A0AAD8ELP7_DIPPU</name>
<feature type="coiled-coil region" evidence="6">
    <location>
        <begin position="828"/>
        <end position="871"/>
    </location>
</feature>
<dbReference type="SUPFAM" id="SSF46966">
    <property type="entry name" value="Spectrin repeat"/>
    <property type="match status" value="8"/>
</dbReference>
<comment type="subcellular location">
    <subcellularLocation>
        <location evidence="1">Nucleus membrane</location>
    </subcellularLocation>
</comment>
<evidence type="ECO:0000256" key="6">
    <source>
        <dbReference type="SAM" id="Coils"/>
    </source>
</evidence>
<keyword evidence="2" id="KW-0597">Phosphoprotein</keyword>
<keyword evidence="4" id="KW-0472">Membrane</keyword>
<dbReference type="Gene3D" id="1.20.58.60">
    <property type="match status" value="6"/>
</dbReference>
<protein>
    <submittedName>
        <fullName evidence="7">Uncharacterized protein</fullName>
    </submittedName>
</protein>
<keyword evidence="5" id="KW-0539">Nucleus</keyword>
<feature type="coiled-coil region" evidence="6">
    <location>
        <begin position="1113"/>
        <end position="1140"/>
    </location>
</feature>
<dbReference type="Pfam" id="PF00435">
    <property type="entry name" value="Spectrin"/>
    <property type="match status" value="2"/>
</dbReference>
<keyword evidence="6" id="KW-0175">Coiled coil</keyword>
<dbReference type="GO" id="GO:0031965">
    <property type="term" value="C:nuclear membrane"/>
    <property type="evidence" value="ECO:0007669"/>
    <property type="project" value="UniProtKB-SubCell"/>
</dbReference>
<keyword evidence="8" id="KW-1185">Reference proteome</keyword>
<organism evidence="7 8">
    <name type="scientific">Diploptera punctata</name>
    <name type="common">Pacific beetle cockroach</name>
    <dbReference type="NCBI Taxonomy" id="6984"/>
    <lineage>
        <taxon>Eukaryota</taxon>
        <taxon>Metazoa</taxon>
        <taxon>Ecdysozoa</taxon>
        <taxon>Arthropoda</taxon>
        <taxon>Hexapoda</taxon>
        <taxon>Insecta</taxon>
        <taxon>Pterygota</taxon>
        <taxon>Neoptera</taxon>
        <taxon>Polyneoptera</taxon>
        <taxon>Dictyoptera</taxon>
        <taxon>Blattodea</taxon>
        <taxon>Blaberoidea</taxon>
        <taxon>Blaberidae</taxon>
        <taxon>Diplopterinae</taxon>
        <taxon>Diploptera</taxon>
    </lineage>
</organism>
<feature type="non-terminal residue" evidence="7">
    <location>
        <position position="1284"/>
    </location>
</feature>
<evidence type="ECO:0000256" key="2">
    <source>
        <dbReference type="ARBA" id="ARBA00022553"/>
    </source>
</evidence>
<gene>
    <name evidence="7" type="ORF">L9F63_014159</name>
</gene>
<sequence>NRLLESLAKFQEYEDTLESIMRNLEAFDPIINEEVQSPVDLKTAQQQLETVRTLHNKLQAEKSRLAVAVQACEAAAACISRPSSPQDTMPPPVPDRELAVRARLEDLIDQKECKSIDMQLKSRSHSCVKLEELQRQRASLQQWVTEQNAVVTDWRSRPSKLRPEAARAELVSMQELLGAIGERKARLISEIQVGEETGPNIEEQLNNLESDLTQVMAKKQRAQNVIEEYRTKLQDIHGWFDSLVKRMEALDKGSGLDCAQKLVAISEIGSEFESQGAKRVGEVKRLAGAVVDVVSNLDSQQVEEQLKSVERRYNDIAKRVQRKAQVLEMARKGLDGARQEIEQAREWIRDKMRQLENLPPLGFESKVAEDRLQLLRAFLKEAEGKQVVVDTLEKRVNNMQAELEPAEQQQLETGLKNLALEQNELCSKLKAEIDRVSSGVDYRKKFEAELEEIHAWLKAKSNETKKMGGYLPLRAMEVEKEIQQFKDYSNEVKNSIGNRLNDLQKEANSLMKECSDPDKKRLQILMQAIIDEYDTLKKHGDEKLAALNDLLQGRRQFEADVDRCQHWLNEAEVATSAEIRAPNVDLLQEQLSKYDKLNSVAGKIGDEIENIIQQGKAILPTVSEADKLMLSEQLNAMKDKHGHISNIIRDRSNALKDQIKQYKLATARMEECVNVMSDIQKEMKELNRPVGSKVEDVQGMLHSYEKILAEMKANKLKLGDLQVGSMGDLQGLNQQQDDLIQAIEAQIAKLRQLLLLREQFIALITEIMTFITKYTEIVRDIEKGGHTIQEKIKKYDDVIVKIQECEAMLASATDKGQQIAEEGSAADRNNITEQLQSMKQQLQALRRAVEKQREQHEMAAAEHKKLAAELETILDWLHANETTVRSRPLLERDPASVEKEIEKHKELAAKVNSYLDRVRTVQESVRHEEGMPGSLMEQLSEANSLLTTLPQELEERGKYLETNKQLRFDYAAIKEKLFAWVKEADSKLQTGKFGVDFENVIRDLEEHKIFFSSEASIRELVSQQIQQAADRIWPSLTGSEQEELSREQQQHTQLLKNTLNSARSQRAQLEQDVEIWKDFCQTMDKVRSVLARSQFTDEPVTSFAGLHFNIQKITHALNDIQNQQAEIDLLNERGRDITRQANHSNREHIEKQLSNINREWNDLVSGLESRRDTLTKLAQHWEEFVSKWQAFESLISGNEEKARHIDTVVLPDPSFYFPIHSSLSNLLDLLSEVEGQRSLHEEVLFLSGTVLTYLKAFNEISSQVLKGKLDQLTDSYKNRCSPLR</sequence>
<comment type="caution">
    <text evidence="7">The sequence shown here is derived from an EMBL/GenBank/DDBJ whole genome shotgun (WGS) entry which is preliminary data.</text>
</comment>
<dbReference type="InterPro" id="IPR002017">
    <property type="entry name" value="Spectrin_repeat"/>
</dbReference>
<dbReference type="InterPro" id="IPR018159">
    <property type="entry name" value="Spectrin/alpha-actinin"/>
</dbReference>
<dbReference type="SMART" id="SM00150">
    <property type="entry name" value="SPEC"/>
    <property type="match status" value="7"/>
</dbReference>
<dbReference type="FunFam" id="1.20.58.60:FF:000306">
    <property type="entry name" value="Uncharacterized protein, isoform F"/>
    <property type="match status" value="1"/>
</dbReference>
<evidence type="ECO:0000256" key="5">
    <source>
        <dbReference type="ARBA" id="ARBA00023242"/>
    </source>
</evidence>
<dbReference type="PANTHER" id="PTHR14514:SF7">
    <property type="entry name" value="KASH DOMAIN-CONTAINING PROTEIN"/>
    <property type="match status" value="1"/>
</dbReference>
<dbReference type="EMBL" id="JASPKZ010003046">
    <property type="protein sequence ID" value="KAJ9594434.1"/>
    <property type="molecule type" value="Genomic_DNA"/>
</dbReference>
<reference evidence="7" key="2">
    <citation type="submission" date="2023-05" db="EMBL/GenBank/DDBJ databases">
        <authorList>
            <person name="Fouks B."/>
        </authorList>
    </citation>
    <scope>NUCLEOTIDE SEQUENCE</scope>
    <source>
        <strain evidence="7">Stay&amp;Tobe</strain>
        <tissue evidence="7">Testes</tissue>
    </source>
</reference>